<dbReference type="Proteomes" id="UP000245212">
    <property type="component" value="Unassembled WGS sequence"/>
</dbReference>
<dbReference type="EMBL" id="QETA01000006">
    <property type="protein sequence ID" value="PWF21817.1"/>
    <property type="molecule type" value="Genomic_DNA"/>
</dbReference>
<dbReference type="Gene3D" id="3.40.50.150">
    <property type="entry name" value="Vaccinia Virus protein VP39"/>
    <property type="match status" value="1"/>
</dbReference>
<dbReference type="AlphaFoldDB" id="A0A2V1JZ73"/>
<dbReference type="GO" id="GO:0008168">
    <property type="term" value="F:methyltransferase activity"/>
    <property type="evidence" value="ECO:0007669"/>
    <property type="project" value="UniProtKB-KW"/>
</dbReference>
<keyword evidence="3" id="KW-1185">Reference proteome</keyword>
<name>A0A2V1JZ73_9BURK</name>
<sequence length="268" mass="29425">MIIHDLDFAEMYREHMRRSDRPEKPASVWDERARSAGAKMMQGDYAKAFLARMDLSGAATLLDIGCGPGTIGVPLAGRLEAVYGLDYSPGMLECLTDNARAAGLDNVTPLLRSWTDDWEGVPVCDIAVASRSSLVPDMADALHKMTSHARLRCYMTHLVGGHFGDAAIAELLGRQVRAFPDYVYIVNILHGMGIHPRVDYLTFPGRLAGTRDAQEFIDKVAWSFGELNADEQARLAEWYGADPERARRGGGDICWALISWEPAGTLAA</sequence>
<dbReference type="InterPro" id="IPR029063">
    <property type="entry name" value="SAM-dependent_MTases_sf"/>
</dbReference>
<dbReference type="InterPro" id="IPR050723">
    <property type="entry name" value="CFA/CMAS"/>
</dbReference>
<dbReference type="PANTHER" id="PTHR43667">
    <property type="entry name" value="CYCLOPROPANE-FATTY-ACYL-PHOSPHOLIPID SYNTHASE"/>
    <property type="match status" value="1"/>
</dbReference>
<organism evidence="2 3">
    <name type="scientific">Corticimicrobacter populi</name>
    <dbReference type="NCBI Taxonomy" id="2175229"/>
    <lineage>
        <taxon>Bacteria</taxon>
        <taxon>Pseudomonadati</taxon>
        <taxon>Pseudomonadota</taxon>
        <taxon>Betaproteobacteria</taxon>
        <taxon>Burkholderiales</taxon>
        <taxon>Alcaligenaceae</taxon>
        <taxon>Corticimicrobacter</taxon>
    </lineage>
</organism>
<dbReference type="GO" id="GO:0032259">
    <property type="term" value="P:methylation"/>
    <property type="evidence" value="ECO:0007669"/>
    <property type="project" value="UniProtKB-KW"/>
</dbReference>
<feature type="domain" description="Methyltransferase" evidence="1">
    <location>
        <begin position="62"/>
        <end position="146"/>
    </location>
</feature>
<keyword evidence="2" id="KW-0808">Transferase</keyword>
<evidence type="ECO:0000313" key="2">
    <source>
        <dbReference type="EMBL" id="PWF21817.1"/>
    </source>
</evidence>
<dbReference type="InterPro" id="IPR041698">
    <property type="entry name" value="Methyltransf_25"/>
</dbReference>
<evidence type="ECO:0000259" key="1">
    <source>
        <dbReference type="Pfam" id="PF13649"/>
    </source>
</evidence>
<accession>A0A2V1JZ73</accession>
<dbReference type="Pfam" id="PF13649">
    <property type="entry name" value="Methyltransf_25"/>
    <property type="match status" value="1"/>
</dbReference>
<dbReference type="CDD" id="cd02440">
    <property type="entry name" value="AdoMet_MTases"/>
    <property type="match status" value="1"/>
</dbReference>
<dbReference type="SUPFAM" id="SSF53335">
    <property type="entry name" value="S-adenosyl-L-methionine-dependent methyltransferases"/>
    <property type="match status" value="1"/>
</dbReference>
<keyword evidence="2" id="KW-0489">Methyltransferase</keyword>
<protein>
    <submittedName>
        <fullName evidence="2">SAM-dependent methyltransferase</fullName>
    </submittedName>
</protein>
<proteinExistence type="predicted"/>
<comment type="caution">
    <text evidence="2">The sequence shown here is derived from an EMBL/GenBank/DDBJ whole genome shotgun (WGS) entry which is preliminary data.</text>
</comment>
<reference evidence="3" key="1">
    <citation type="submission" date="2018-05" db="EMBL/GenBank/DDBJ databases">
        <authorList>
            <person name="Li Y."/>
        </authorList>
    </citation>
    <scope>NUCLEOTIDE SEQUENCE [LARGE SCALE GENOMIC DNA]</scope>
    <source>
        <strain evidence="3">3d-2-2</strain>
    </source>
</reference>
<dbReference type="RefSeq" id="WP_109062633.1">
    <property type="nucleotide sequence ID" value="NZ_QETA01000006.1"/>
</dbReference>
<evidence type="ECO:0000313" key="3">
    <source>
        <dbReference type="Proteomes" id="UP000245212"/>
    </source>
</evidence>
<dbReference type="PANTHER" id="PTHR43667:SF2">
    <property type="entry name" value="FATTY ACID C-METHYL TRANSFERASE"/>
    <property type="match status" value="1"/>
</dbReference>
<gene>
    <name evidence="2" type="ORF">DD235_13520</name>
</gene>